<evidence type="ECO:0000313" key="8">
    <source>
        <dbReference type="Proteomes" id="UP000192288"/>
    </source>
</evidence>
<dbReference type="Gene3D" id="3.30.1490.190">
    <property type="match status" value="1"/>
</dbReference>
<dbReference type="CDD" id="cd07153">
    <property type="entry name" value="Fur_like"/>
    <property type="match status" value="1"/>
</dbReference>
<dbReference type="STRING" id="33968.BMS77_02975"/>
<dbReference type="GO" id="GO:0003700">
    <property type="term" value="F:DNA-binding transcription factor activity"/>
    <property type="evidence" value="ECO:0007669"/>
    <property type="project" value="InterPro"/>
</dbReference>
<dbReference type="SUPFAM" id="SSF46785">
    <property type="entry name" value="Winged helix' DNA-binding domain"/>
    <property type="match status" value="1"/>
</dbReference>
<dbReference type="AlphaFoldDB" id="A0A1X0VG97"/>
<dbReference type="InterPro" id="IPR036388">
    <property type="entry name" value="WH-like_DNA-bd_sf"/>
</dbReference>
<reference evidence="7 8" key="1">
    <citation type="journal article" date="2017" name="Front. Microbiol.">
        <title>Genomic Characterization of Dairy Associated Leuconostoc Species and Diversity of Leuconostocs in Undefined Mixed Mesophilic Starter Cultures.</title>
        <authorList>
            <person name="Frantzen C.A."/>
            <person name="Kot W."/>
            <person name="Pedersen T.B."/>
            <person name="Ardo Y.M."/>
            <person name="Broadbent J.R."/>
            <person name="Neve H."/>
            <person name="Hansen L.H."/>
            <person name="Dal Bello F."/>
            <person name="Ostlie H.M."/>
            <person name="Kleppen H.P."/>
            <person name="Vogensen F.K."/>
            <person name="Holo H."/>
        </authorList>
    </citation>
    <scope>NUCLEOTIDE SEQUENCE [LARGE SCALE GENOMIC DNA]</scope>
    <source>
        <strain evidence="7 8">LMGCF08</strain>
    </source>
</reference>
<name>A0A1X0VG97_LEUPS</name>
<dbReference type="GO" id="GO:0000976">
    <property type="term" value="F:transcription cis-regulatory region binding"/>
    <property type="evidence" value="ECO:0007669"/>
    <property type="project" value="TreeGrafter"/>
</dbReference>
<dbReference type="InterPro" id="IPR002481">
    <property type="entry name" value="FUR"/>
</dbReference>
<evidence type="ECO:0000256" key="5">
    <source>
        <dbReference type="ARBA" id="ARBA00023125"/>
    </source>
</evidence>
<keyword evidence="5" id="KW-0238">DNA-binding</keyword>
<dbReference type="InterPro" id="IPR036390">
    <property type="entry name" value="WH_DNA-bd_sf"/>
</dbReference>
<evidence type="ECO:0000256" key="3">
    <source>
        <dbReference type="ARBA" id="ARBA00022833"/>
    </source>
</evidence>
<keyword evidence="2" id="KW-0678">Repressor</keyword>
<dbReference type="GO" id="GO:0045892">
    <property type="term" value="P:negative regulation of DNA-templated transcription"/>
    <property type="evidence" value="ECO:0007669"/>
    <property type="project" value="TreeGrafter"/>
</dbReference>
<dbReference type="Proteomes" id="UP000192288">
    <property type="component" value="Unassembled WGS sequence"/>
</dbReference>
<sequence length="134" mass="15324">MPDQKLRNMLQKRGLKATSQRMIILDYLMSHKTHPTAEMIHADLQTISLATVYNTLEKLVDTGLVVVIDSHDDKRHFDYYGEPHYHIINQKTHEIIDANNFDVQPLLDAARKASGLNISGYHIELYGVDPKDAK</sequence>
<evidence type="ECO:0000256" key="4">
    <source>
        <dbReference type="ARBA" id="ARBA00023015"/>
    </source>
</evidence>
<gene>
    <name evidence="7" type="ORF">BMR96_00350</name>
</gene>
<dbReference type="eggNOG" id="COG0735">
    <property type="taxonomic scope" value="Bacteria"/>
</dbReference>
<evidence type="ECO:0000256" key="1">
    <source>
        <dbReference type="ARBA" id="ARBA00007957"/>
    </source>
</evidence>
<evidence type="ECO:0000256" key="6">
    <source>
        <dbReference type="ARBA" id="ARBA00023163"/>
    </source>
</evidence>
<dbReference type="InterPro" id="IPR043135">
    <property type="entry name" value="Fur_C"/>
</dbReference>
<keyword evidence="4" id="KW-0805">Transcription regulation</keyword>
<dbReference type="RefSeq" id="WP_080519045.1">
    <property type="nucleotide sequence ID" value="NZ_MPLS01000001.1"/>
</dbReference>
<keyword evidence="6" id="KW-0804">Transcription</keyword>
<protein>
    <submittedName>
        <fullName evidence="7">Transcriptional repressor</fullName>
    </submittedName>
</protein>
<dbReference type="Gene3D" id="1.10.10.10">
    <property type="entry name" value="Winged helix-like DNA-binding domain superfamily/Winged helix DNA-binding domain"/>
    <property type="match status" value="1"/>
</dbReference>
<dbReference type="EMBL" id="MPLS01000001">
    <property type="protein sequence ID" value="ORI98738.1"/>
    <property type="molecule type" value="Genomic_DNA"/>
</dbReference>
<evidence type="ECO:0000313" key="7">
    <source>
        <dbReference type="EMBL" id="ORI98738.1"/>
    </source>
</evidence>
<organism evidence="7 8">
    <name type="scientific">Leuconostoc pseudomesenteroides</name>
    <dbReference type="NCBI Taxonomy" id="33968"/>
    <lineage>
        <taxon>Bacteria</taxon>
        <taxon>Bacillati</taxon>
        <taxon>Bacillota</taxon>
        <taxon>Bacilli</taxon>
        <taxon>Lactobacillales</taxon>
        <taxon>Lactobacillaceae</taxon>
        <taxon>Leuconostoc</taxon>
    </lineage>
</organism>
<keyword evidence="3" id="KW-0862">Zinc</keyword>
<dbReference type="PANTHER" id="PTHR33202:SF7">
    <property type="entry name" value="FERRIC UPTAKE REGULATION PROTEIN"/>
    <property type="match status" value="1"/>
</dbReference>
<accession>A0A1X0VG97</accession>
<evidence type="ECO:0000256" key="2">
    <source>
        <dbReference type="ARBA" id="ARBA00022491"/>
    </source>
</evidence>
<comment type="similarity">
    <text evidence="1">Belongs to the Fur family.</text>
</comment>
<dbReference type="PANTHER" id="PTHR33202">
    <property type="entry name" value="ZINC UPTAKE REGULATION PROTEIN"/>
    <property type="match status" value="1"/>
</dbReference>
<comment type="caution">
    <text evidence="7">The sequence shown here is derived from an EMBL/GenBank/DDBJ whole genome shotgun (WGS) entry which is preliminary data.</text>
</comment>
<dbReference type="GO" id="GO:0008270">
    <property type="term" value="F:zinc ion binding"/>
    <property type="evidence" value="ECO:0007669"/>
    <property type="project" value="TreeGrafter"/>
</dbReference>
<dbReference type="GO" id="GO:1900376">
    <property type="term" value="P:regulation of secondary metabolite biosynthetic process"/>
    <property type="evidence" value="ECO:0007669"/>
    <property type="project" value="TreeGrafter"/>
</dbReference>
<dbReference type="Pfam" id="PF01475">
    <property type="entry name" value="FUR"/>
    <property type="match status" value="1"/>
</dbReference>
<proteinExistence type="inferred from homology"/>